<organism evidence="2 3">
    <name type="scientific">Phytophthora fragariaefolia</name>
    <dbReference type="NCBI Taxonomy" id="1490495"/>
    <lineage>
        <taxon>Eukaryota</taxon>
        <taxon>Sar</taxon>
        <taxon>Stramenopiles</taxon>
        <taxon>Oomycota</taxon>
        <taxon>Peronosporomycetes</taxon>
        <taxon>Peronosporales</taxon>
        <taxon>Peronosporaceae</taxon>
        <taxon>Phytophthora</taxon>
    </lineage>
</organism>
<protein>
    <submittedName>
        <fullName evidence="2">Unnamed protein product</fullName>
    </submittedName>
</protein>
<feature type="region of interest" description="Disordered" evidence="1">
    <location>
        <begin position="141"/>
        <end position="208"/>
    </location>
</feature>
<keyword evidence="3" id="KW-1185">Reference proteome</keyword>
<gene>
    <name evidence="2" type="ORF">Pfra01_001074100</name>
</gene>
<evidence type="ECO:0000256" key="1">
    <source>
        <dbReference type="SAM" id="MobiDB-lite"/>
    </source>
</evidence>
<feature type="region of interest" description="Disordered" evidence="1">
    <location>
        <begin position="37"/>
        <end position="56"/>
    </location>
</feature>
<evidence type="ECO:0000313" key="3">
    <source>
        <dbReference type="Proteomes" id="UP001165121"/>
    </source>
</evidence>
<reference evidence="2" key="1">
    <citation type="submission" date="2023-04" db="EMBL/GenBank/DDBJ databases">
        <title>Phytophthora fragariaefolia NBRC 109709.</title>
        <authorList>
            <person name="Ichikawa N."/>
            <person name="Sato H."/>
            <person name="Tonouchi N."/>
        </authorList>
    </citation>
    <scope>NUCLEOTIDE SEQUENCE</scope>
    <source>
        <strain evidence="2">NBRC 109709</strain>
    </source>
</reference>
<name>A0A9W6XFW3_9STRA</name>
<dbReference type="EMBL" id="BSXT01001044">
    <property type="protein sequence ID" value="GMF37867.1"/>
    <property type="molecule type" value="Genomic_DNA"/>
</dbReference>
<proteinExistence type="predicted"/>
<dbReference type="AlphaFoldDB" id="A0A9W6XFW3"/>
<feature type="compositionally biased region" description="Pro residues" evidence="1">
    <location>
        <begin position="183"/>
        <end position="200"/>
    </location>
</feature>
<accession>A0A9W6XFW3</accession>
<dbReference type="Proteomes" id="UP001165121">
    <property type="component" value="Unassembled WGS sequence"/>
</dbReference>
<feature type="compositionally biased region" description="Basic and acidic residues" evidence="1">
    <location>
        <begin position="142"/>
        <end position="152"/>
    </location>
</feature>
<comment type="caution">
    <text evidence="2">The sequence shown here is derived from an EMBL/GenBank/DDBJ whole genome shotgun (WGS) entry which is preliminary data.</text>
</comment>
<sequence length="208" mass="23672">MLRAAAAEQAQQQAEHQAAYAMAQGQLRQAEQHLAGEAELQRQQRKALQDQAKAQTRELAHLQARLQQEREEIRHHHQQQVRVVREREESLLKARQQVEREREYQLQKKKALEREARRVGQEHAGSGQAWQEAQLTGTQIHEQIHQAEERGYQRGINDRVTVPQVREESGPAQSRVEATEASVPPPRPPILPASGPPTPPRYGKATCS</sequence>
<evidence type="ECO:0000313" key="2">
    <source>
        <dbReference type="EMBL" id="GMF37867.1"/>
    </source>
</evidence>